<dbReference type="EMBL" id="CAJVPL010002783">
    <property type="protein sequence ID" value="CAG8619583.1"/>
    <property type="molecule type" value="Genomic_DNA"/>
</dbReference>
<organism evidence="3 4">
    <name type="scientific">Ambispora gerdemannii</name>
    <dbReference type="NCBI Taxonomy" id="144530"/>
    <lineage>
        <taxon>Eukaryota</taxon>
        <taxon>Fungi</taxon>
        <taxon>Fungi incertae sedis</taxon>
        <taxon>Mucoromycota</taxon>
        <taxon>Glomeromycotina</taxon>
        <taxon>Glomeromycetes</taxon>
        <taxon>Archaeosporales</taxon>
        <taxon>Ambisporaceae</taxon>
        <taxon>Ambispora</taxon>
    </lineage>
</organism>
<dbReference type="InterPro" id="IPR002767">
    <property type="entry name" value="Thiamine_BP"/>
</dbReference>
<name>A0A9N9D1I6_9GLOM</name>
<evidence type="ECO:0000313" key="4">
    <source>
        <dbReference type="Proteomes" id="UP000789831"/>
    </source>
</evidence>
<dbReference type="PANTHER" id="PTHR33777">
    <property type="entry name" value="UPF0045 PROTEIN ECM15"/>
    <property type="match status" value="1"/>
</dbReference>
<gene>
    <name evidence="3" type="ORF">AGERDE_LOCUS9995</name>
</gene>
<reference evidence="3" key="1">
    <citation type="submission" date="2021-06" db="EMBL/GenBank/DDBJ databases">
        <authorList>
            <person name="Kallberg Y."/>
            <person name="Tangrot J."/>
            <person name="Rosling A."/>
        </authorList>
    </citation>
    <scope>NUCLEOTIDE SEQUENCE</scope>
    <source>
        <strain evidence="3">MT106</strain>
    </source>
</reference>
<dbReference type="PANTHER" id="PTHR33777:SF1">
    <property type="entry name" value="UPF0045 PROTEIN ECM15"/>
    <property type="match status" value="1"/>
</dbReference>
<dbReference type="Pfam" id="PF01910">
    <property type="entry name" value="Thiamine_BP"/>
    <property type="match status" value="1"/>
</dbReference>
<dbReference type="OrthoDB" id="5587367at2759"/>
<dbReference type="Gene3D" id="3.30.70.930">
    <property type="match status" value="1"/>
</dbReference>
<evidence type="ECO:0000313" key="3">
    <source>
        <dbReference type="EMBL" id="CAG8619583.1"/>
    </source>
</evidence>
<dbReference type="NCBIfam" id="TIGR00106">
    <property type="entry name" value="MTH1187 family thiamine-binding protein"/>
    <property type="match status" value="1"/>
</dbReference>
<evidence type="ECO:0000259" key="2">
    <source>
        <dbReference type="Pfam" id="PF01910"/>
    </source>
</evidence>
<dbReference type="GO" id="GO:0005829">
    <property type="term" value="C:cytosol"/>
    <property type="evidence" value="ECO:0007669"/>
    <property type="project" value="TreeGrafter"/>
</dbReference>
<feature type="domain" description="Thiamine-binding protein" evidence="2">
    <location>
        <begin position="15"/>
        <end position="104"/>
    </location>
</feature>
<sequence>MTTRKGITETVHVLADFSITPIGVESSYSKYIAECQKILKATGLNYNLHASGTNLEGRWDQVMSAIRKCVDRLQEMGVARSETNIRISIRTDKAITMKDSVRVVSDKVEAETK</sequence>
<dbReference type="AlphaFoldDB" id="A0A9N9D1I6"/>
<accession>A0A9N9D1I6</accession>
<dbReference type="InterPro" id="IPR029756">
    <property type="entry name" value="MTH1187/YkoF-like"/>
</dbReference>
<proteinExistence type="inferred from homology"/>
<dbReference type="Proteomes" id="UP000789831">
    <property type="component" value="Unassembled WGS sequence"/>
</dbReference>
<protein>
    <submittedName>
        <fullName evidence="3">12387_t:CDS:1</fullName>
    </submittedName>
</protein>
<comment type="similarity">
    <text evidence="1">Belongs to the UPF0045 family.</text>
</comment>
<dbReference type="InterPro" id="IPR051614">
    <property type="entry name" value="UPF0045_domain"/>
</dbReference>
<comment type="caution">
    <text evidence="3">The sequence shown here is derived from an EMBL/GenBank/DDBJ whole genome shotgun (WGS) entry which is preliminary data.</text>
</comment>
<keyword evidence="4" id="KW-1185">Reference proteome</keyword>
<evidence type="ECO:0000256" key="1">
    <source>
        <dbReference type="ARBA" id="ARBA00010272"/>
    </source>
</evidence>
<dbReference type="SUPFAM" id="SSF89957">
    <property type="entry name" value="MTH1187/YkoF-like"/>
    <property type="match status" value="1"/>
</dbReference>